<organism evidence="4 5">
    <name type="scientific">Reichenbachiella agarivorans</name>
    <dbReference type="NCBI Taxonomy" id="2979464"/>
    <lineage>
        <taxon>Bacteria</taxon>
        <taxon>Pseudomonadati</taxon>
        <taxon>Bacteroidota</taxon>
        <taxon>Cytophagia</taxon>
        <taxon>Cytophagales</taxon>
        <taxon>Reichenbachiellaceae</taxon>
        <taxon>Reichenbachiella</taxon>
    </lineage>
</organism>
<dbReference type="InterPro" id="IPR036291">
    <property type="entry name" value="NAD(P)-bd_dom_sf"/>
</dbReference>
<evidence type="ECO:0000313" key="5">
    <source>
        <dbReference type="Proteomes" id="UP001065174"/>
    </source>
</evidence>
<proteinExistence type="inferred from homology"/>
<protein>
    <submittedName>
        <fullName evidence="4">SDR family NAD(P)-dependent oxidoreductase</fullName>
    </submittedName>
</protein>
<evidence type="ECO:0000256" key="2">
    <source>
        <dbReference type="ARBA" id="ARBA00023002"/>
    </source>
</evidence>
<dbReference type="RefSeq" id="WP_262309956.1">
    <property type="nucleotide sequence ID" value="NZ_CP106679.1"/>
</dbReference>
<accession>A0ABY6CPS4</accession>
<reference evidence="4" key="1">
    <citation type="submission" date="2022-09" db="EMBL/GenBank/DDBJ databases">
        <title>Comparative genomics and taxonomic characterization of three novel marine species of genus Reichenbachiella exhibiting antioxidant and polysaccharide degradation activities.</title>
        <authorList>
            <person name="Muhammad N."/>
            <person name="Lee Y.-J."/>
            <person name="Ko J."/>
            <person name="Kim S.-G."/>
        </authorList>
    </citation>
    <scope>NUCLEOTIDE SEQUENCE</scope>
    <source>
        <strain evidence="4">BKB1-1</strain>
    </source>
</reference>
<name>A0ABY6CPS4_9BACT</name>
<dbReference type="PROSITE" id="PS00061">
    <property type="entry name" value="ADH_SHORT"/>
    <property type="match status" value="1"/>
</dbReference>
<dbReference type="InterPro" id="IPR020904">
    <property type="entry name" value="Sc_DH/Rdtase_CS"/>
</dbReference>
<evidence type="ECO:0000256" key="1">
    <source>
        <dbReference type="ARBA" id="ARBA00006484"/>
    </source>
</evidence>
<evidence type="ECO:0000313" key="4">
    <source>
        <dbReference type="EMBL" id="UXP32521.1"/>
    </source>
</evidence>
<keyword evidence="2" id="KW-0560">Oxidoreductase</keyword>
<dbReference type="EMBL" id="CP106679">
    <property type="protein sequence ID" value="UXP32521.1"/>
    <property type="molecule type" value="Genomic_DNA"/>
</dbReference>
<dbReference type="Pfam" id="PF00106">
    <property type="entry name" value="adh_short"/>
    <property type="match status" value="1"/>
</dbReference>
<gene>
    <name evidence="4" type="ORF">N6H18_00835</name>
</gene>
<dbReference type="Proteomes" id="UP001065174">
    <property type="component" value="Chromosome"/>
</dbReference>
<dbReference type="PANTHER" id="PTHR42901:SF1">
    <property type="entry name" value="ALCOHOL DEHYDROGENASE"/>
    <property type="match status" value="1"/>
</dbReference>
<dbReference type="SMART" id="SM00822">
    <property type="entry name" value="PKS_KR"/>
    <property type="match status" value="1"/>
</dbReference>
<sequence>MIALKNKWILVTGASSGLGLEMAKLLASKHQANLILVARRADRLAALKTEILATSDIQIETLVADLSQEAETTKVINLCLSMPEFGGAILNAGMTYLGEHARITDEKISQILQLNVISTTTLATHFVRHFEQNGNQGNLMVISSLAAHYPTPYQALYSGTKGYLTNFLNSIALEVRNPRLKLSVFSPGGIVTEMTADDNFKTLQRWLMPVHLATREAIHCFVSGKHNYVPGISNRIAFAFMKVLPLRLITVILGKQYRKALRL</sequence>
<dbReference type="InterPro" id="IPR002347">
    <property type="entry name" value="SDR_fam"/>
</dbReference>
<dbReference type="Gene3D" id="3.40.50.720">
    <property type="entry name" value="NAD(P)-binding Rossmann-like Domain"/>
    <property type="match status" value="1"/>
</dbReference>
<comment type="similarity">
    <text evidence="1">Belongs to the short-chain dehydrogenases/reductases (SDR) family.</text>
</comment>
<evidence type="ECO:0000259" key="3">
    <source>
        <dbReference type="SMART" id="SM00822"/>
    </source>
</evidence>
<dbReference type="SUPFAM" id="SSF51735">
    <property type="entry name" value="NAD(P)-binding Rossmann-fold domains"/>
    <property type="match status" value="1"/>
</dbReference>
<keyword evidence="5" id="KW-1185">Reference proteome</keyword>
<feature type="domain" description="Ketoreductase" evidence="3">
    <location>
        <begin position="7"/>
        <end position="194"/>
    </location>
</feature>
<dbReference type="InterPro" id="IPR057326">
    <property type="entry name" value="KR_dom"/>
</dbReference>
<dbReference type="PRINTS" id="PR00081">
    <property type="entry name" value="GDHRDH"/>
</dbReference>
<dbReference type="PANTHER" id="PTHR42901">
    <property type="entry name" value="ALCOHOL DEHYDROGENASE"/>
    <property type="match status" value="1"/>
</dbReference>